<dbReference type="GO" id="GO:0033179">
    <property type="term" value="C:proton-transporting V-type ATPase, V0 domain"/>
    <property type="evidence" value="ECO:0007669"/>
    <property type="project" value="InterPro"/>
</dbReference>
<protein>
    <submittedName>
        <fullName evidence="1">Uncharacterized protein</fullName>
    </submittedName>
</protein>
<dbReference type="PANTHER" id="PTHR11028">
    <property type="entry name" value="VACUOLAR ATP SYNTHASE SUBUNIT AC39"/>
    <property type="match status" value="1"/>
</dbReference>
<proteinExistence type="predicted"/>
<reference evidence="1" key="2">
    <citation type="submission" date="2025-08" db="UniProtKB">
        <authorList>
            <consortium name="Ensembl"/>
        </authorList>
    </citation>
    <scope>IDENTIFICATION</scope>
</reference>
<reference evidence="1 2" key="1">
    <citation type="journal article" date="2010" name="Nature">
        <title>The sequence and de novo assembly of the giant panda genome.</title>
        <authorList>
            <person name="Li R."/>
            <person name="Fan W."/>
            <person name="Tian G."/>
            <person name="Zhu H."/>
            <person name="He L."/>
            <person name="Cai J."/>
            <person name="Huang Q."/>
            <person name="Cai Q."/>
            <person name="Li B."/>
            <person name="Bai Y."/>
            <person name="Zhang Z."/>
            <person name="Zhang Y."/>
            <person name="Wang W."/>
            <person name="Li J."/>
            <person name="Wei F."/>
            <person name="Li H."/>
            <person name="Jian M."/>
            <person name="Li J."/>
            <person name="Zhang Z."/>
            <person name="Nielsen R."/>
            <person name="Li D."/>
            <person name="Gu W."/>
            <person name="Yang Z."/>
            <person name="Xuan Z."/>
            <person name="Ryder O.A."/>
            <person name="Leung F.C."/>
            <person name="Zhou Y."/>
            <person name="Cao J."/>
            <person name="Sun X."/>
            <person name="Fu Y."/>
            <person name="Fang X."/>
            <person name="Guo X."/>
            <person name="Wang B."/>
            <person name="Hou R."/>
            <person name="Shen F."/>
            <person name="Mu B."/>
            <person name="Ni P."/>
            <person name="Lin R."/>
            <person name="Qian W."/>
            <person name="Wang G."/>
            <person name="Yu C."/>
            <person name="Nie W."/>
            <person name="Wang J."/>
            <person name="Wu Z."/>
            <person name="Liang H."/>
            <person name="Min J."/>
            <person name="Wu Q."/>
            <person name="Cheng S."/>
            <person name="Ruan J."/>
            <person name="Wang M."/>
            <person name="Shi Z."/>
            <person name="Wen M."/>
            <person name="Liu B."/>
            <person name="Ren X."/>
            <person name="Zheng H."/>
            <person name="Dong D."/>
            <person name="Cook K."/>
            <person name="Shan G."/>
            <person name="Zhang H."/>
            <person name="Kosiol C."/>
            <person name="Xie X."/>
            <person name="Lu Z."/>
            <person name="Zheng H."/>
            <person name="Li Y."/>
            <person name="Steiner C.C."/>
            <person name="Lam T.T."/>
            <person name="Lin S."/>
            <person name="Zhang Q."/>
            <person name="Li G."/>
            <person name="Tian J."/>
            <person name="Gong T."/>
            <person name="Liu H."/>
            <person name="Zhang D."/>
            <person name="Fang L."/>
            <person name="Ye C."/>
            <person name="Zhang J."/>
            <person name="Hu W."/>
            <person name="Xu A."/>
            <person name="Ren Y."/>
            <person name="Zhang G."/>
            <person name="Bruford M.W."/>
            <person name="Li Q."/>
            <person name="Ma L."/>
            <person name="Guo Y."/>
            <person name="An N."/>
            <person name="Hu Y."/>
            <person name="Zheng Y."/>
            <person name="Shi Y."/>
            <person name="Li Z."/>
            <person name="Liu Q."/>
            <person name="Chen Y."/>
            <person name="Zhao J."/>
            <person name="Qu N."/>
            <person name="Zhao S."/>
            <person name="Tian F."/>
            <person name="Wang X."/>
            <person name="Wang H."/>
            <person name="Xu L."/>
            <person name="Liu X."/>
            <person name="Vinar T."/>
            <person name="Wang Y."/>
            <person name="Lam T.W."/>
            <person name="Yiu S.M."/>
            <person name="Liu S."/>
            <person name="Zhang H."/>
            <person name="Li D."/>
            <person name="Huang Y."/>
            <person name="Wang X."/>
            <person name="Yang G."/>
            <person name="Jiang Z."/>
            <person name="Wang J."/>
            <person name="Qin N."/>
            <person name="Li L."/>
            <person name="Li J."/>
            <person name="Bolund L."/>
            <person name="Kristiansen K."/>
            <person name="Wong G.K."/>
            <person name="Olson M."/>
            <person name="Zhang X."/>
            <person name="Li S."/>
            <person name="Yang H."/>
            <person name="Wang J."/>
            <person name="Wang J."/>
        </authorList>
    </citation>
    <scope>NUCLEOTIDE SEQUENCE [LARGE SCALE GENOMIC DNA]</scope>
</reference>
<reference evidence="1" key="3">
    <citation type="submission" date="2025-09" db="UniProtKB">
        <authorList>
            <consortium name="Ensembl"/>
        </authorList>
    </citation>
    <scope>IDENTIFICATION</scope>
</reference>
<dbReference type="Proteomes" id="UP000008912">
    <property type="component" value="Unassembled WGS sequence"/>
</dbReference>
<evidence type="ECO:0000313" key="1">
    <source>
        <dbReference type="Ensembl" id="ENSAMEP00000029980.1"/>
    </source>
</evidence>
<dbReference type="InParanoid" id="A0A7N5JTF2"/>
<dbReference type="GeneTree" id="ENSGT00950000185355"/>
<evidence type="ECO:0000313" key="2">
    <source>
        <dbReference type="Proteomes" id="UP000008912"/>
    </source>
</evidence>
<keyword evidence="2" id="KW-1185">Reference proteome</keyword>
<dbReference type="GO" id="GO:0046961">
    <property type="term" value="F:proton-transporting ATPase activity, rotational mechanism"/>
    <property type="evidence" value="ECO:0007669"/>
    <property type="project" value="InterPro"/>
</dbReference>
<organism evidence="1 2">
    <name type="scientific">Ailuropoda melanoleuca</name>
    <name type="common">Giant panda</name>
    <dbReference type="NCBI Taxonomy" id="9646"/>
    <lineage>
        <taxon>Eukaryota</taxon>
        <taxon>Metazoa</taxon>
        <taxon>Chordata</taxon>
        <taxon>Craniata</taxon>
        <taxon>Vertebrata</taxon>
        <taxon>Euteleostomi</taxon>
        <taxon>Mammalia</taxon>
        <taxon>Eutheria</taxon>
        <taxon>Laurasiatheria</taxon>
        <taxon>Carnivora</taxon>
        <taxon>Caniformia</taxon>
        <taxon>Ursidae</taxon>
        <taxon>Ailuropoda</taxon>
    </lineage>
</organism>
<dbReference type="Ensembl" id="ENSAMET00000050358.1">
    <property type="protein sequence ID" value="ENSAMEP00000029980.1"/>
    <property type="gene ID" value="ENSAMEG00000030522.1"/>
</dbReference>
<dbReference type="AlphaFoldDB" id="A0A7N5JTF2"/>
<name>A0A7N5JTF2_AILME</name>
<accession>A0A7N5JTF2</accession>
<dbReference type="InterPro" id="IPR016727">
    <property type="entry name" value="ATPase_V0-cplx_dsu"/>
</dbReference>
<sequence length="62" mass="7110">MLLSCFPELYFNVDSGYLEGLVRGFKAGVLSQADYLNLVQCETWEAQQQMPCARFWSSKRIA</sequence>